<proteinExistence type="inferred from homology"/>
<gene>
    <name evidence="6" type="ORF">ACFSCX_16640</name>
</gene>
<dbReference type="InterPro" id="IPR036390">
    <property type="entry name" value="WH_DNA-bd_sf"/>
</dbReference>
<dbReference type="InterPro" id="IPR000847">
    <property type="entry name" value="LysR_HTH_N"/>
</dbReference>
<comment type="similarity">
    <text evidence="1">Belongs to the LysR transcriptional regulatory family.</text>
</comment>
<reference evidence="7" key="1">
    <citation type="journal article" date="2019" name="Int. J. Syst. Evol. Microbiol.">
        <title>The Global Catalogue of Microorganisms (GCM) 10K type strain sequencing project: providing services to taxonomists for standard genome sequencing and annotation.</title>
        <authorList>
            <consortium name="The Broad Institute Genomics Platform"/>
            <consortium name="The Broad Institute Genome Sequencing Center for Infectious Disease"/>
            <person name="Wu L."/>
            <person name="Ma J."/>
        </authorList>
    </citation>
    <scope>NUCLEOTIDE SEQUENCE [LARGE SCALE GENOMIC DNA]</scope>
    <source>
        <strain evidence="7">CCUG 49339</strain>
    </source>
</reference>
<evidence type="ECO:0000256" key="2">
    <source>
        <dbReference type="ARBA" id="ARBA00023015"/>
    </source>
</evidence>
<keyword evidence="7" id="KW-1185">Reference proteome</keyword>
<evidence type="ECO:0000313" key="6">
    <source>
        <dbReference type="EMBL" id="MFD1738157.1"/>
    </source>
</evidence>
<name>A0ABW4LSV3_9BACI</name>
<keyword evidence="3" id="KW-0238">DNA-binding</keyword>
<evidence type="ECO:0000313" key="7">
    <source>
        <dbReference type="Proteomes" id="UP001597214"/>
    </source>
</evidence>
<evidence type="ECO:0000256" key="3">
    <source>
        <dbReference type="ARBA" id="ARBA00023125"/>
    </source>
</evidence>
<keyword evidence="2" id="KW-0805">Transcription regulation</keyword>
<dbReference type="PROSITE" id="PS50931">
    <property type="entry name" value="HTH_LYSR"/>
    <property type="match status" value="1"/>
</dbReference>
<evidence type="ECO:0000256" key="1">
    <source>
        <dbReference type="ARBA" id="ARBA00009437"/>
    </source>
</evidence>
<evidence type="ECO:0000259" key="5">
    <source>
        <dbReference type="PROSITE" id="PS50931"/>
    </source>
</evidence>
<dbReference type="PANTHER" id="PTHR30126:SF40">
    <property type="entry name" value="HTH-TYPE TRANSCRIPTIONAL REGULATOR GLTR"/>
    <property type="match status" value="1"/>
</dbReference>
<dbReference type="RefSeq" id="WP_377929372.1">
    <property type="nucleotide sequence ID" value="NZ_JBHUEM010000039.1"/>
</dbReference>
<sequence>MMDLYETFITVVESSSLSEASRKLHTSQPNVTLRIQKLEKDLDIVLFDREGKKLILNPSGSKLYEQAKN</sequence>
<comment type="caution">
    <text evidence="6">The sequence shown here is derived from an EMBL/GenBank/DDBJ whole genome shotgun (WGS) entry which is preliminary data.</text>
</comment>
<feature type="domain" description="HTH lysR-type" evidence="5">
    <location>
        <begin position="1"/>
        <end position="57"/>
    </location>
</feature>
<evidence type="ECO:0000256" key="4">
    <source>
        <dbReference type="ARBA" id="ARBA00023163"/>
    </source>
</evidence>
<dbReference type="Pfam" id="PF00126">
    <property type="entry name" value="HTH_1"/>
    <property type="match status" value="1"/>
</dbReference>
<dbReference type="InterPro" id="IPR036388">
    <property type="entry name" value="WH-like_DNA-bd_sf"/>
</dbReference>
<accession>A0ABW4LSV3</accession>
<dbReference type="PRINTS" id="PR00039">
    <property type="entry name" value="HTHLYSR"/>
</dbReference>
<dbReference type="PANTHER" id="PTHR30126">
    <property type="entry name" value="HTH-TYPE TRANSCRIPTIONAL REGULATOR"/>
    <property type="match status" value="1"/>
</dbReference>
<dbReference type="Proteomes" id="UP001597214">
    <property type="component" value="Unassembled WGS sequence"/>
</dbReference>
<dbReference type="EMBL" id="JBHUEM010000039">
    <property type="protein sequence ID" value="MFD1738157.1"/>
    <property type="molecule type" value="Genomic_DNA"/>
</dbReference>
<dbReference type="Gene3D" id="1.10.10.10">
    <property type="entry name" value="Winged helix-like DNA-binding domain superfamily/Winged helix DNA-binding domain"/>
    <property type="match status" value="1"/>
</dbReference>
<organism evidence="6 7">
    <name type="scientific">Bacillus salitolerans</name>
    <dbReference type="NCBI Taxonomy" id="1437434"/>
    <lineage>
        <taxon>Bacteria</taxon>
        <taxon>Bacillati</taxon>
        <taxon>Bacillota</taxon>
        <taxon>Bacilli</taxon>
        <taxon>Bacillales</taxon>
        <taxon>Bacillaceae</taxon>
        <taxon>Bacillus</taxon>
    </lineage>
</organism>
<dbReference type="SUPFAM" id="SSF46785">
    <property type="entry name" value="Winged helix' DNA-binding domain"/>
    <property type="match status" value="1"/>
</dbReference>
<keyword evidence="4" id="KW-0804">Transcription</keyword>
<protein>
    <submittedName>
        <fullName evidence="6">LysR family transcriptional regulator</fullName>
    </submittedName>
</protein>